<gene>
    <name evidence="2" type="ORF">Ato02nite_096340</name>
</gene>
<dbReference type="AlphaFoldDB" id="A0A919WCX4"/>
<protein>
    <submittedName>
        <fullName evidence="2">Succinyl-CoA transferase Rv0802c</fullName>
    </submittedName>
</protein>
<dbReference type="Gene3D" id="3.40.630.30">
    <property type="match status" value="1"/>
</dbReference>
<keyword evidence="2" id="KW-0808">Transferase</keyword>
<dbReference type="GO" id="GO:0005737">
    <property type="term" value="C:cytoplasm"/>
    <property type="evidence" value="ECO:0007669"/>
    <property type="project" value="TreeGrafter"/>
</dbReference>
<dbReference type="PANTHER" id="PTHR43441">
    <property type="entry name" value="RIBOSOMAL-PROTEIN-SERINE ACETYLTRANSFERASE"/>
    <property type="match status" value="1"/>
</dbReference>
<dbReference type="Pfam" id="PF13302">
    <property type="entry name" value="Acetyltransf_3"/>
    <property type="match status" value="1"/>
</dbReference>
<evidence type="ECO:0000259" key="1">
    <source>
        <dbReference type="PROSITE" id="PS51186"/>
    </source>
</evidence>
<dbReference type="PROSITE" id="PS51186">
    <property type="entry name" value="GNAT"/>
    <property type="match status" value="1"/>
</dbReference>
<dbReference type="InterPro" id="IPR000182">
    <property type="entry name" value="GNAT_dom"/>
</dbReference>
<evidence type="ECO:0000313" key="2">
    <source>
        <dbReference type="EMBL" id="GIM97841.1"/>
    </source>
</evidence>
<dbReference type="GO" id="GO:1990189">
    <property type="term" value="F:protein N-terminal-serine acetyltransferase activity"/>
    <property type="evidence" value="ECO:0007669"/>
    <property type="project" value="TreeGrafter"/>
</dbReference>
<evidence type="ECO:0000313" key="3">
    <source>
        <dbReference type="Proteomes" id="UP000677082"/>
    </source>
</evidence>
<organism evidence="2 3">
    <name type="scientific">Paractinoplanes toevensis</name>
    <dbReference type="NCBI Taxonomy" id="571911"/>
    <lineage>
        <taxon>Bacteria</taxon>
        <taxon>Bacillati</taxon>
        <taxon>Actinomycetota</taxon>
        <taxon>Actinomycetes</taxon>
        <taxon>Micromonosporales</taxon>
        <taxon>Micromonosporaceae</taxon>
        <taxon>Paractinoplanes</taxon>
    </lineage>
</organism>
<dbReference type="Proteomes" id="UP000677082">
    <property type="component" value="Unassembled WGS sequence"/>
</dbReference>
<dbReference type="InterPro" id="IPR051908">
    <property type="entry name" value="Ribosomal_N-acetyltransferase"/>
</dbReference>
<keyword evidence="3" id="KW-1185">Reference proteome</keyword>
<proteinExistence type="predicted"/>
<sequence length="213" mass="23362">MLVDNWPLFGLVLRTPRLELRLPDLARLAELGEIAAAGVHDPAVQPFAAEWTDGPPEKVARSVLQWQWGTWAAWRPDDWSLGLVAIAEGRVVGTQSVDATKFAGRREVGTGSWIGRGDHGRGYGTEMRAAVLELAFAGLDAQFATSEAFEDNHASYAVSRKLGYTDDGISRHLIRGVPVIGRRLRLDRATWQAARSVPVEIEGLDACREMFTG</sequence>
<dbReference type="InterPro" id="IPR016181">
    <property type="entry name" value="Acyl_CoA_acyltransferase"/>
</dbReference>
<dbReference type="EMBL" id="BOQN01000160">
    <property type="protein sequence ID" value="GIM97841.1"/>
    <property type="molecule type" value="Genomic_DNA"/>
</dbReference>
<accession>A0A919WCX4</accession>
<feature type="domain" description="N-acetyltransferase" evidence="1">
    <location>
        <begin position="18"/>
        <end position="187"/>
    </location>
</feature>
<dbReference type="GO" id="GO:0008999">
    <property type="term" value="F:protein-N-terminal-alanine acetyltransferase activity"/>
    <property type="evidence" value="ECO:0007669"/>
    <property type="project" value="TreeGrafter"/>
</dbReference>
<dbReference type="RefSeq" id="WP_213013468.1">
    <property type="nucleotide sequence ID" value="NZ_BOQN01000160.1"/>
</dbReference>
<reference evidence="2 3" key="1">
    <citation type="submission" date="2021-03" db="EMBL/GenBank/DDBJ databases">
        <title>Whole genome shotgun sequence of Actinoplanes toevensis NBRC 105298.</title>
        <authorList>
            <person name="Komaki H."/>
            <person name="Tamura T."/>
        </authorList>
    </citation>
    <scope>NUCLEOTIDE SEQUENCE [LARGE SCALE GENOMIC DNA]</scope>
    <source>
        <strain evidence="2 3">NBRC 105298</strain>
    </source>
</reference>
<dbReference type="PANTHER" id="PTHR43441:SF11">
    <property type="entry name" value="RIBOSOMAL-PROTEIN-SERINE ACETYLTRANSFERASE"/>
    <property type="match status" value="1"/>
</dbReference>
<comment type="caution">
    <text evidence="2">The sequence shown here is derived from an EMBL/GenBank/DDBJ whole genome shotgun (WGS) entry which is preliminary data.</text>
</comment>
<dbReference type="SUPFAM" id="SSF55729">
    <property type="entry name" value="Acyl-CoA N-acyltransferases (Nat)"/>
    <property type="match status" value="1"/>
</dbReference>
<name>A0A919WCX4_9ACTN</name>